<dbReference type="InterPro" id="IPR029028">
    <property type="entry name" value="Alpha/beta_knot_MTases"/>
</dbReference>
<evidence type="ECO:0000256" key="9">
    <source>
        <dbReference type="ARBA" id="ARBA00047944"/>
    </source>
</evidence>
<sequence length="238" mass="26712">MFYVQEVRGEQATLRGEAAQHVRKVLRAERGQRYEISNFESIWLAEIADFGKDTVQFNLLSPVEAVTPPAALHLFPALIKFDHFEWILEKATELGVERITPIYALRTDKGLDQAAPKRMERWRKILYESGQQARRLKLPELDVPCRLEQALPRVLDHKYWMEEQQGPLPILKALPAQRAQTDTIGLLCGPEGGWDDRERAAAAAAGWTSVSLGRQILRAETAAVAGLAVIMAAWDCGA</sequence>
<dbReference type="NCBIfam" id="TIGR00046">
    <property type="entry name" value="RsmE family RNA methyltransferase"/>
    <property type="match status" value="1"/>
</dbReference>
<accession>A0A7S7NP18</accession>
<comment type="similarity">
    <text evidence="2 10">Belongs to the RNA methyltransferase RsmE family.</text>
</comment>
<evidence type="ECO:0000256" key="8">
    <source>
        <dbReference type="ARBA" id="ARBA00025699"/>
    </source>
</evidence>
<dbReference type="InterPro" id="IPR015947">
    <property type="entry name" value="PUA-like_sf"/>
</dbReference>
<dbReference type="CDD" id="cd18084">
    <property type="entry name" value="RsmE-like"/>
    <property type="match status" value="1"/>
</dbReference>
<keyword evidence="6 10" id="KW-0808">Transferase</keyword>
<dbReference type="InterPro" id="IPR006700">
    <property type="entry name" value="RsmE"/>
</dbReference>
<dbReference type="Pfam" id="PF04452">
    <property type="entry name" value="Methyltrans_RNA"/>
    <property type="match status" value="1"/>
</dbReference>
<keyword evidence="7 10" id="KW-0949">S-adenosyl-L-methionine</keyword>
<evidence type="ECO:0000256" key="7">
    <source>
        <dbReference type="ARBA" id="ARBA00022691"/>
    </source>
</evidence>
<evidence type="ECO:0000313" key="13">
    <source>
        <dbReference type="Proteomes" id="UP000593892"/>
    </source>
</evidence>
<gene>
    <name evidence="12" type="ORF">IRI77_30905</name>
</gene>
<name>A0A7S7NP18_PALFE</name>
<dbReference type="Gene3D" id="3.40.1280.10">
    <property type="match status" value="1"/>
</dbReference>
<evidence type="ECO:0000256" key="3">
    <source>
        <dbReference type="ARBA" id="ARBA00022490"/>
    </source>
</evidence>
<dbReference type="SUPFAM" id="SSF88697">
    <property type="entry name" value="PUA domain-like"/>
    <property type="match status" value="1"/>
</dbReference>
<evidence type="ECO:0000256" key="2">
    <source>
        <dbReference type="ARBA" id="ARBA00005528"/>
    </source>
</evidence>
<keyword evidence="13" id="KW-1185">Reference proteome</keyword>
<dbReference type="PANTHER" id="PTHR30027:SF3">
    <property type="entry name" value="16S RRNA (URACIL(1498)-N(3))-METHYLTRANSFERASE"/>
    <property type="match status" value="1"/>
</dbReference>
<dbReference type="InterPro" id="IPR029026">
    <property type="entry name" value="tRNA_m1G_MTases_N"/>
</dbReference>
<comment type="catalytic activity">
    <reaction evidence="9 10">
        <text>uridine(1498) in 16S rRNA + S-adenosyl-L-methionine = N(3)-methyluridine(1498) in 16S rRNA + S-adenosyl-L-homocysteine + H(+)</text>
        <dbReference type="Rhea" id="RHEA:42920"/>
        <dbReference type="Rhea" id="RHEA-COMP:10283"/>
        <dbReference type="Rhea" id="RHEA-COMP:10284"/>
        <dbReference type="ChEBI" id="CHEBI:15378"/>
        <dbReference type="ChEBI" id="CHEBI:57856"/>
        <dbReference type="ChEBI" id="CHEBI:59789"/>
        <dbReference type="ChEBI" id="CHEBI:65315"/>
        <dbReference type="ChEBI" id="CHEBI:74502"/>
        <dbReference type="EC" id="2.1.1.193"/>
    </reaction>
</comment>
<evidence type="ECO:0000256" key="1">
    <source>
        <dbReference type="ARBA" id="ARBA00004496"/>
    </source>
</evidence>
<organism evidence="12 13">
    <name type="scientific">Paludibaculum fermentans</name>
    <dbReference type="NCBI Taxonomy" id="1473598"/>
    <lineage>
        <taxon>Bacteria</taxon>
        <taxon>Pseudomonadati</taxon>
        <taxon>Acidobacteriota</taxon>
        <taxon>Terriglobia</taxon>
        <taxon>Bryobacterales</taxon>
        <taxon>Bryobacteraceae</taxon>
        <taxon>Paludibaculum</taxon>
    </lineage>
</organism>
<protein>
    <recommendedName>
        <fullName evidence="10">Ribosomal RNA small subunit methyltransferase E</fullName>
        <ecNumber evidence="10">2.1.1.193</ecNumber>
    </recommendedName>
</protein>
<keyword evidence="5 10" id="KW-0489">Methyltransferase</keyword>
<comment type="subcellular location">
    <subcellularLocation>
        <location evidence="1 10">Cytoplasm</location>
    </subcellularLocation>
</comment>
<reference evidence="12 13" key="1">
    <citation type="submission" date="2020-10" db="EMBL/GenBank/DDBJ databases">
        <title>Complete genome sequence of Paludibaculum fermentans P105T, a facultatively anaerobic acidobacterium capable of dissimilatory Fe(III) reduction.</title>
        <authorList>
            <person name="Dedysh S.N."/>
            <person name="Beletsky A.V."/>
            <person name="Kulichevskaya I.S."/>
            <person name="Mardanov A.V."/>
            <person name="Ravin N.V."/>
        </authorList>
    </citation>
    <scope>NUCLEOTIDE SEQUENCE [LARGE SCALE GENOMIC DNA]</scope>
    <source>
        <strain evidence="12 13">P105</strain>
    </source>
</reference>
<dbReference type="AlphaFoldDB" id="A0A7S7NP18"/>
<evidence type="ECO:0000256" key="5">
    <source>
        <dbReference type="ARBA" id="ARBA00022603"/>
    </source>
</evidence>
<feature type="domain" description="Ribosomal RNA small subunit methyltransferase E methyltransferase" evidence="11">
    <location>
        <begin position="69"/>
        <end position="230"/>
    </location>
</feature>
<dbReference type="PIRSF" id="PIRSF015601">
    <property type="entry name" value="MTase_slr0722"/>
    <property type="match status" value="1"/>
</dbReference>
<dbReference type="Proteomes" id="UP000593892">
    <property type="component" value="Chromosome"/>
</dbReference>
<dbReference type="SUPFAM" id="SSF75217">
    <property type="entry name" value="alpha/beta knot"/>
    <property type="match status" value="1"/>
</dbReference>
<keyword evidence="3 10" id="KW-0963">Cytoplasm</keyword>
<dbReference type="PANTHER" id="PTHR30027">
    <property type="entry name" value="RIBOSOMAL RNA SMALL SUBUNIT METHYLTRANSFERASE E"/>
    <property type="match status" value="1"/>
</dbReference>
<dbReference type="InterPro" id="IPR046886">
    <property type="entry name" value="RsmE_MTase_dom"/>
</dbReference>
<dbReference type="KEGG" id="pfer:IRI77_30905"/>
<evidence type="ECO:0000256" key="10">
    <source>
        <dbReference type="PIRNR" id="PIRNR015601"/>
    </source>
</evidence>
<dbReference type="RefSeq" id="WP_194448809.1">
    <property type="nucleotide sequence ID" value="NZ_CP063849.1"/>
</dbReference>
<evidence type="ECO:0000259" key="11">
    <source>
        <dbReference type="Pfam" id="PF04452"/>
    </source>
</evidence>
<dbReference type="EC" id="2.1.1.193" evidence="10"/>
<evidence type="ECO:0000256" key="4">
    <source>
        <dbReference type="ARBA" id="ARBA00022552"/>
    </source>
</evidence>
<keyword evidence="4 10" id="KW-0698">rRNA processing</keyword>
<evidence type="ECO:0000313" key="12">
    <source>
        <dbReference type="EMBL" id="QOY87140.1"/>
    </source>
</evidence>
<dbReference type="GO" id="GO:0070475">
    <property type="term" value="P:rRNA base methylation"/>
    <property type="evidence" value="ECO:0007669"/>
    <property type="project" value="TreeGrafter"/>
</dbReference>
<comment type="function">
    <text evidence="8 10">Specifically methylates the N3 position of the uracil ring of uridine 1498 (m3U1498) in 16S rRNA. Acts on the fully assembled 30S ribosomal subunit.</text>
</comment>
<proteinExistence type="inferred from homology"/>
<dbReference type="GO" id="GO:0070042">
    <property type="term" value="F:rRNA (uridine-N3-)-methyltransferase activity"/>
    <property type="evidence" value="ECO:0007669"/>
    <property type="project" value="TreeGrafter"/>
</dbReference>
<evidence type="ECO:0000256" key="6">
    <source>
        <dbReference type="ARBA" id="ARBA00022679"/>
    </source>
</evidence>
<dbReference type="EMBL" id="CP063849">
    <property type="protein sequence ID" value="QOY87140.1"/>
    <property type="molecule type" value="Genomic_DNA"/>
</dbReference>
<dbReference type="GO" id="GO:0005737">
    <property type="term" value="C:cytoplasm"/>
    <property type="evidence" value="ECO:0007669"/>
    <property type="project" value="UniProtKB-SubCell"/>
</dbReference>